<dbReference type="Proteomes" id="UP000247811">
    <property type="component" value="Unassembled WGS sequence"/>
</dbReference>
<dbReference type="AlphaFoldDB" id="A0A318H4W9"/>
<evidence type="ECO:0000313" key="2">
    <source>
        <dbReference type="EMBL" id="PXW96266.1"/>
    </source>
</evidence>
<dbReference type="RefSeq" id="WP_110400680.1">
    <property type="nucleotide sequence ID" value="NZ_QJJS01000007.1"/>
</dbReference>
<organism evidence="2 3">
    <name type="scientific">Sphaerotilus hippei</name>
    <dbReference type="NCBI Taxonomy" id="744406"/>
    <lineage>
        <taxon>Bacteria</taxon>
        <taxon>Pseudomonadati</taxon>
        <taxon>Pseudomonadota</taxon>
        <taxon>Betaproteobacteria</taxon>
        <taxon>Burkholderiales</taxon>
        <taxon>Sphaerotilaceae</taxon>
        <taxon>Sphaerotilus</taxon>
    </lineage>
</organism>
<dbReference type="EMBL" id="QJJS01000007">
    <property type="protein sequence ID" value="PXW96266.1"/>
    <property type="molecule type" value="Genomic_DNA"/>
</dbReference>
<keyword evidence="1" id="KW-0732">Signal</keyword>
<proteinExistence type="predicted"/>
<name>A0A318H4W9_9BURK</name>
<evidence type="ECO:0000313" key="3">
    <source>
        <dbReference type="Proteomes" id="UP000247811"/>
    </source>
</evidence>
<feature type="signal peptide" evidence="1">
    <location>
        <begin position="1"/>
        <end position="27"/>
    </location>
</feature>
<evidence type="ECO:0000256" key="1">
    <source>
        <dbReference type="SAM" id="SignalP"/>
    </source>
</evidence>
<keyword evidence="3" id="KW-1185">Reference proteome</keyword>
<gene>
    <name evidence="2" type="ORF">C7444_107172</name>
</gene>
<sequence>MNVSTLIGRGLVACGAACLLSSCAVVAVGATVVGAAVSVTTTVVSTGVKATTAVVGAAVDAVSGDEAASAPR</sequence>
<feature type="chain" id="PRO_5016314803" description="Lipoprotein" evidence="1">
    <location>
        <begin position="28"/>
        <end position="72"/>
    </location>
</feature>
<protein>
    <recommendedName>
        <fullName evidence="4">Lipoprotein</fullName>
    </recommendedName>
</protein>
<accession>A0A318H4W9</accession>
<reference evidence="2 3" key="1">
    <citation type="submission" date="2018-05" db="EMBL/GenBank/DDBJ databases">
        <title>Genomic Encyclopedia of Type Strains, Phase IV (KMG-IV): sequencing the most valuable type-strain genomes for metagenomic binning, comparative biology and taxonomic classification.</title>
        <authorList>
            <person name="Goeker M."/>
        </authorList>
    </citation>
    <scope>NUCLEOTIDE SEQUENCE [LARGE SCALE GENOMIC DNA]</scope>
    <source>
        <strain evidence="2 3">DSM 566</strain>
    </source>
</reference>
<comment type="caution">
    <text evidence="2">The sequence shown here is derived from an EMBL/GenBank/DDBJ whole genome shotgun (WGS) entry which is preliminary data.</text>
</comment>
<evidence type="ECO:0008006" key="4">
    <source>
        <dbReference type="Google" id="ProtNLM"/>
    </source>
</evidence>